<organism evidence="2 3">
    <name type="scientific">Stephania japonica</name>
    <dbReference type="NCBI Taxonomy" id="461633"/>
    <lineage>
        <taxon>Eukaryota</taxon>
        <taxon>Viridiplantae</taxon>
        <taxon>Streptophyta</taxon>
        <taxon>Embryophyta</taxon>
        <taxon>Tracheophyta</taxon>
        <taxon>Spermatophyta</taxon>
        <taxon>Magnoliopsida</taxon>
        <taxon>Ranunculales</taxon>
        <taxon>Menispermaceae</taxon>
        <taxon>Menispermoideae</taxon>
        <taxon>Cissampelideae</taxon>
        <taxon>Stephania</taxon>
    </lineage>
</organism>
<gene>
    <name evidence="2" type="ORF">Sjap_025732</name>
</gene>
<evidence type="ECO:0000256" key="1">
    <source>
        <dbReference type="SAM" id="SignalP"/>
    </source>
</evidence>
<protein>
    <submittedName>
        <fullName evidence="2">Uncharacterized protein</fullName>
    </submittedName>
</protein>
<feature type="chain" id="PRO_5042856416" evidence="1">
    <location>
        <begin position="25"/>
        <end position="117"/>
    </location>
</feature>
<sequence length="117" mass="12311">MAQLLHLLTLLLISAVIIVESSSASTFDVGWGLSHFTGVTRGARTCNGVDGGCIGEDVEDEFVVGLEGEDVRRSLGGRPRLILIGGVALKSQGAIGEEEDYEEAALEDIFGYVNGAE</sequence>
<comment type="caution">
    <text evidence="2">The sequence shown here is derived from an EMBL/GenBank/DDBJ whole genome shotgun (WGS) entry which is preliminary data.</text>
</comment>
<keyword evidence="3" id="KW-1185">Reference proteome</keyword>
<evidence type="ECO:0000313" key="3">
    <source>
        <dbReference type="Proteomes" id="UP001417504"/>
    </source>
</evidence>
<dbReference type="Proteomes" id="UP001417504">
    <property type="component" value="Unassembled WGS sequence"/>
</dbReference>
<accession>A0AAP0HI84</accession>
<keyword evidence="1" id="KW-0732">Signal</keyword>
<reference evidence="2 3" key="1">
    <citation type="submission" date="2024-01" db="EMBL/GenBank/DDBJ databases">
        <title>Genome assemblies of Stephania.</title>
        <authorList>
            <person name="Yang L."/>
        </authorList>
    </citation>
    <scope>NUCLEOTIDE SEQUENCE [LARGE SCALE GENOMIC DNA]</scope>
    <source>
        <strain evidence="2">QJT</strain>
        <tissue evidence="2">Leaf</tissue>
    </source>
</reference>
<proteinExistence type="predicted"/>
<name>A0AAP0HI84_9MAGN</name>
<dbReference type="EMBL" id="JBBNAE010000011">
    <property type="protein sequence ID" value="KAK9085321.1"/>
    <property type="molecule type" value="Genomic_DNA"/>
</dbReference>
<dbReference type="AlphaFoldDB" id="A0AAP0HI84"/>
<evidence type="ECO:0000313" key="2">
    <source>
        <dbReference type="EMBL" id="KAK9085321.1"/>
    </source>
</evidence>
<feature type="signal peptide" evidence="1">
    <location>
        <begin position="1"/>
        <end position="24"/>
    </location>
</feature>